<reference evidence="5" key="1">
    <citation type="journal article" date="2019" name="Microbiol. Immunol.">
        <title>Molecular and phenotypic characterization of Leptospira johnsonii sp. nov., Leptospira ellinghausenii sp. nov. and Leptospira ryugenii sp. nov. isolated from soil and water in Japan.</title>
        <authorList>
            <person name="Masuzawa T."/>
            <person name="Saito M."/>
            <person name="Nakao R."/>
            <person name="Nikaido Y."/>
            <person name="Matsumoto M."/>
            <person name="Ogawa M."/>
            <person name="Yokoyama M."/>
            <person name="Hidaka Y."/>
            <person name="Tomita J."/>
            <person name="Sakakibara K."/>
            <person name="Suzuki K."/>
            <person name="Yasuda S."/>
            <person name="Sato H."/>
            <person name="Yamaguchi M."/>
            <person name="Yoshida S.I."/>
            <person name="Koizumi N."/>
            <person name="Kawamura Y."/>
        </authorList>
    </citation>
    <scope>NUCLEOTIDE SEQUENCE [LARGE SCALE GENOMIC DNA]</scope>
    <source>
        <strain evidence="5">E18</strain>
    </source>
</reference>
<dbReference type="InterPro" id="IPR050595">
    <property type="entry name" value="Bact_response_regulator"/>
</dbReference>
<dbReference type="InterPro" id="IPR001789">
    <property type="entry name" value="Sig_transdc_resp-reg_receiver"/>
</dbReference>
<protein>
    <submittedName>
        <fullName evidence="4">Putative PAS/PAC sensor protein</fullName>
    </submittedName>
</protein>
<dbReference type="Proteomes" id="UP000245206">
    <property type="component" value="Unassembled WGS sequence"/>
</dbReference>
<dbReference type="GO" id="GO:0000160">
    <property type="term" value="P:phosphorelay signal transduction system"/>
    <property type="evidence" value="ECO:0007669"/>
    <property type="project" value="InterPro"/>
</dbReference>
<name>A0A2P2DEI6_9LEPT</name>
<dbReference type="PANTHER" id="PTHR44591">
    <property type="entry name" value="STRESS RESPONSE REGULATOR PROTEIN 1"/>
    <property type="match status" value="1"/>
</dbReference>
<gene>
    <name evidence="4" type="ORF">LPTSP2_23390</name>
</gene>
<evidence type="ECO:0000256" key="2">
    <source>
        <dbReference type="PROSITE-ProRule" id="PRU00169"/>
    </source>
</evidence>
<sequence>MIVEDNAVVAMHLKMLLEQNGYLVIGKCTRGEDAILMAESNSPDLIFMDIMLEGEVNGIDATHKIRKFSNAPIIFMSALTDENSLRQMNQFSNIKLTNKPFKELELLSMTKQILGM</sequence>
<feature type="modified residue" description="4-aspartylphosphate" evidence="2">
    <location>
        <position position="49"/>
    </location>
</feature>
<evidence type="ECO:0000259" key="3">
    <source>
        <dbReference type="PROSITE" id="PS50110"/>
    </source>
</evidence>
<dbReference type="InterPro" id="IPR011006">
    <property type="entry name" value="CheY-like_superfamily"/>
</dbReference>
<dbReference type="EMBL" id="BFAZ01000009">
    <property type="protein sequence ID" value="GBF43043.1"/>
    <property type="molecule type" value="Genomic_DNA"/>
</dbReference>
<keyword evidence="5" id="KW-1185">Reference proteome</keyword>
<evidence type="ECO:0000313" key="4">
    <source>
        <dbReference type="EMBL" id="GBF43043.1"/>
    </source>
</evidence>
<proteinExistence type="predicted"/>
<dbReference type="AlphaFoldDB" id="A0A2P2DEI6"/>
<accession>A0A2P2DEI6</accession>
<dbReference type="Pfam" id="PF00072">
    <property type="entry name" value="Response_reg"/>
    <property type="match status" value="1"/>
</dbReference>
<dbReference type="PANTHER" id="PTHR44591:SF3">
    <property type="entry name" value="RESPONSE REGULATORY DOMAIN-CONTAINING PROTEIN"/>
    <property type="match status" value="1"/>
</dbReference>
<dbReference type="SMART" id="SM00448">
    <property type="entry name" value="REC"/>
    <property type="match status" value="1"/>
</dbReference>
<dbReference type="Gene3D" id="3.40.50.2300">
    <property type="match status" value="1"/>
</dbReference>
<evidence type="ECO:0000256" key="1">
    <source>
        <dbReference type="ARBA" id="ARBA00022553"/>
    </source>
</evidence>
<dbReference type="SUPFAM" id="SSF52172">
    <property type="entry name" value="CheY-like"/>
    <property type="match status" value="1"/>
</dbReference>
<organism evidence="4 5">
    <name type="scientific">Leptospira ellinghausenii</name>
    <dbReference type="NCBI Taxonomy" id="1917822"/>
    <lineage>
        <taxon>Bacteria</taxon>
        <taxon>Pseudomonadati</taxon>
        <taxon>Spirochaetota</taxon>
        <taxon>Spirochaetia</taxon>
        <taxon>Leptospirales</taxon>
        <taxon>Leptospiraceae</taxon>
        <taxon>Leptospira</taxon>
    </lineage>
</organism>
<dbReference type="PROSITE" id="PS50110">
    <property type="entry name" value="RESPONSE_REGULATORY"/>
    <property type="match status" value="1"/>
</dbReference>
<dbReference type="RefSeq" id="WP_167396530.1">
    <property type="nucleotide sequence ID" value="NZ_BFAZ01000009.1"/>
</dbReference>
<evidence type="ECO:0000313" key="5">
    <source>
        <dbReference type="Proteomes" id="UP000245206"/>
    </source>
</evidence>
<feature type="domain" description="Response regulatory" evidence="3">
    <location>
        <begin position="1"/>
        <end position="114"/>
    </location>
</feature>
<keyword evidence="1 2" id="KW-0597">Phosphoprotein</keyword>
<comment type="caution">
    <text evidence="4">The sequence shown here is derived from an EMBL/GenBank/DDBJ whole genome shotgun (WGS) entry which is preliminary data.</text>
</comment>